<dbReference type="AlphaFoldDB" id="A0A2P2JF45"/>
<evidence type="ECO:0000313" key="1">
    <source>
        <dbReference type="EMBL" id="MBW92097.1"/>
    </source>
</evidence>
<proteinExistence type="predicted"/>
<sequence length="18" mass="2268">MQKEERYVHMYTHILAAF</sequence>
<protein>
    <submittedName>
        <fullName evidence="1">Uncharacterized protein</fullName>
    </submittedName>
</protein>
<reference evidence="1" key="1">
    <citation type="submission" date="2018-02" db="EMBL/GenBank/DDBJ databases">
        <title>Rhizophora mucronata_Transcriptome.</title>
        <authorList>
            <person name="Meera S.P."/>
            <person name="Sreeshan A."/>
            <person name="Augustine A."/>
        </authorList>
    </citation>
    <scope>NUCLEOTIDE SEQUENCE</scope>
    <source>
        <tissue evidence="1">Leaf</tissue>
    </source>
</reference>
<accession>A0A2P2JF45</accession>
<dbReference type="EMBL" id="GGEC01011614">
    <property type="protein sequence ID" value="MBW92097.1"/>
    <property type="molecule type" value="Transcribed_RNA"/>
</dbReference>
<organism evidence="1">
    <name type="scientific">Rhizophora mucronata</name>
    <name type="common">Asiatic mangrove</name>
    <dbReference type="NCBI Taxonomy" id="61149"/>
    <lineage>
        <taxon>Eukaryota</taxon>
        <taxon>Viridiplantae</taxon>
        <taxon>Streptophyta</taxon>
        <taxon>Embryophyta</taxon>
        <taxon>Tracheophyta</taxon>
        <taxon>Spermatophyta</taxon>
        <taxon>Magnoliopsida</taxon>
        <taxon>eudicotyledons</taxon>
        <taxon>Gunneridae</taxon>
        <taxon>Pentapetalae</taxon>
        <taxon>rosids</taxon>
        <taxon>fabids</taxon>
        <taxon>Malpighiales</taxon>
        <taxon>Rhizophoraceae</taxon>
        <taxon>Rhizophora</taxon>
    </lineage>
</organism>
<name>A0A2P2JF45_RHIMU</name>